<gene>
    <name evidence="1" type="ORF">NMK_2132</name>
</gene>
<evidence type="ECO:0000313" key="1">
    <source>
        <dbReference type="EMBL" id="GBG14533.1"/>
    </source>
</evidence>
<keyword evidence="2" id="KW-1185">Reference proteome</keyword>
<dbReference type="AlphaFoldDB" id="A0A2R5FC72"/>
<dbReference type="RefSeq" id="WP_109015722.1">
    <property type="nucleotide sequence ID" value="NZ_BDOQ01000008.1"/>
</dbReference>
<organism evidence="1 2">
    <name type="scientific">Novimethylophilus kurashikiensis</name>
    <dbReference type="NCBI Taxonomy" id="1825523"/>
    <lineage>
        <taxon>Bacteria</taxon>
        <taxon>Pseudomonadati</taxon>
        <taxon>Pseudomonadota</taxon>
        <taxon>Betaproteobacteria</taxon>
        <taxon>Nitrosomonadales</taxon>
        <taxon>Methylophilaceae</taxon>
        <taxon>Novimethylophilus</taxon>
    </lineage>
</organism>
<dbReference type="EMBL" id="BDOQ01000008">
    <property type="protein sequence ID" value="GBG14533.1"/>
    <property type="molecule type" value="Genomic_DNA"/>
</dbReference>
<name>A0A2R5FC72_9PROT</name>
<accession>A0A2R5FC72</accession>
<protein>
    <submittedName>
        <fullName evidence="1">3-oxoacyl-(Acyl-carrier-protein) synthase 3</fullName>
    </submittedName>
</protein>
<proteinExistence type="predicted"/>
<comment type="caution">
    <text evidence="1">The sequence shown here is derived from an EMBL/GenBank/DDBJ whole genome shotgun (WGS) entry which is preliminary data.</text>
</comment>
<reference evidence="1 2" key="1">
    <citation type="journal article" date="2018" name="Environ. Microbiol.">
        <title>Isolation and genomic characterization of Novimethylophilus kurashikiensis gen. nov. sp. nov., a new lanthanide-dependent methylotrophic species of Methylophilaceae.</title>
        <authorList>
            <person name="Lv H."/>
            <person name="Sahin N."/>
            <person name="Tani A."/>
        </authorList>
    </citation>
    <scope>NUCLEOTIDE SEQUENCE [LARGE SCALE GENOMIC DNA]</scope>
    <source>
        <strain evidence="1 2">La2-4</strain>
    </source>
</reference>
<evidence type="ECO:0000313" key="2">
    <source>
        <dbReference type="Proteomes" id="UP000245081"/>
    </source>
</evidence>
<sequence length="113" mass="12858">MTVRTIAIVLGDNDFGNTFKPLLEAIHRAIQWNNGLSREVLEKSIKAGIEFHYLAFQHGRDFNQNIAARLASTLDYLQPTILFDEDAEADIDFSNHDGGAWYLEVQSGNIHYY</sequence>
<dbReference type="Proteomes" id="UP000245081">
    <property type="component" value="Unassembled WGS sequence"/>
</dbReference>